<dbReference type="PANTHER" id="PTHR13947:SF37">
    <property type="entry name" value="LD18367P"/>
    <property type="match status" value="1"/>
</dbReference>
<dbReference type="CDD" id="cd04301">
    <property type="entry name" value="NAT_SF"/>
    <property type="match status" value="1"/>
</dbReference>
<dbReference type="PANTHER" id="PTHR13947">
    <property type="entry name" value="GNAT FAMILY N-ACETYLTRANSFERASE"/>
    <property type="match status" value="1"/>
</dbReference>
<dbReference type="InterPro" id="IPR034660">
    <property type="entry name" value="DinB/YfiT-like"/>
</dbReference>
<dbReference type="GO" id="GO:0008080">
    <property type="term" value="F:N-acetyltransferase activity"/>
    <property type="evidence" value="ECO:0007669"/>
    <property type="project" value="InterPro"/>
</dbReference>
<dbReference type="InterPro" id="IPR000182">
    <property type="entry name" value="GNAT_dom"/>
</dbReference>
<keyword evidence="4" id="KW-1185">Reference proteome</keyword>
<dbReference type="InterPro" id="IPR050769">
    <property type="entry name" value="NAT_camello-type"/>
</dbReference>
<dbReference type="Pfam" id="PF12867">
    <property type="entry name" value="DinB_2"/>
    <property type="match status" value="1"/>
</dbReference>
<dbReference type="AlphaFoldDB" id="A0A6C0GJN2"/>
<proteinExistence type="predicted"/>
<dbReference type="PROSITE" id="PS51186">
    <property type="entry name" value="GNAT"/>
    <property type="match status" value="1"/>
</dbReference>
<dbReference type="Pfam" id="PF00583">
    <property type="entry name" value="Acetyltransf_1"/>
    <property type="match status" value="1"/>
</dbReference>
<dbReference type="SUPFAM" id="SSF55729">
    <property type="entry name" value="Acyl-CoA N-acyltransferases (Nat)"/>
    <property type="match status" value="1"/>
</dbReference>
<protein>
    <submittedName>
        <fullName evidence="3">GNAT family N-acetyltransferase</fullName>
    </submittedName>
</protein>
<dbReference type="Gene3D" id="1.20.120.450">
    <property type="entry name" value="dinb family like domain"/>
    <property type="match status" value="1"/>
</dbReference>
<evidence type="ECO:0000313" key="4">
    <source>
        <dbReference type="Proteomes" id="UP000480178"/>
    </source>
</evidence>
<dbReference type="EMBL" id="CP048222">
    <property type="protein sequence ID" value="QHT68246.1"/>
    <property type="molecule type" value="Genomic_DNA"/>
</dbReference>
<feature type="domain" description="N-acetyltransferase" evidence="2">
    <location>
        <begin position="20"/>
        <end position="161"/>
    </location>
</feature>
<dbReference type="KEGG" id="rhoz:GXP67_17160"/>
<evidence type="ECO:0000256" key="1">
    <source>
        <dbReference type="ARBA" id="ARBA00022679"/>
    </source>
</evidence>
<organism evidence="3 4">
    <name type="scientific">Rhodocytophaga rosea</name>
    <dbReference type="NCBI Taxonomy" id="2704465"/>
    <lineage>
        <taxon>Bacteria</taxon>
        <taxon>Pseudomonadati</taxon>
        <taxon>Bacteroidota</taxon>
        <taxon>Cytophagia</taxon>
        <taxon>Cytophagales</taxon>
        <taxon>Rhodocytophagaceae</taxon>
        <taxon>Rhodocytophaga</taxon>
    </lineage>
</organism>
<keyword evidence="1 3" id="KW-0808">Transferase</keyword>
<evidence type="ECO:0000259" key="2">
    <source>
        <dbReference type="PROSITE" id="PS51186"/>
    </source>
</evidence>
<accession>A0A6C0GJN2</accession>
<gene>
    <name evidence="3" type="ORF">GXP67_17160</name>
</gene>
<dbReference type="Proteomes" id="UP000480178">
    <property type="component" value="Chromosome"/>
</dbReference>
<evidence type="ECO:0000313" key="3">
    <source>
        <dbReference type="EMBL" id="QHT68246.1"/>
    </source>
</evidence>
<dbReference type="Gene3D" id="3.40.630.30">
    <property type="match status" value="1"/>
</dbReference>
<sequence length="314" mass="36390">MQTHPPSTTEIIDYTPRYKTYFRDLNLEWIMAYFTVEEPDQRVLNNPEEYILQQGGFIFFAIYNGEVAGTCALIKEDEQVYELAKMAVSPKFQGKKIGKVLCQYAIEKALETGAKKLVLVTNSKLEAARQMYKKLGFIEVDFPPAERIYERGNVKMELSLPLYAVKQAATQLKAIIHTVEPLLKTILPQQASLKPLPDKWSNKEIMGHLIDSASNNQHKWIRVCERDGIQFPGYSQDFWVLTQNYQQADWFFLIEFWKQYNLHLAHFMQQFTPEILSHQISIAGDVPVTLEHMALDYGRHLLHHLKQILPDLSV</sequence>
<dbReference type="InterPro" id="IPR016181">
    <property type="entry name" value="Acyl_CoA_acyltransferase"/>
</dbReference>
<dbReference type="InterPro" id="IPR024775">
    <property type="entry name" value="DinB-like"/>
</dbReference>
<dbReference type="RefSeq" id="WP_162444261.1">
    <property type="nucleotide sequence ID" value="NZ_CP048222.1"/>
</dbReference>
<name>A0A6C0GJN2_9BACT</name>
<reference evidence="3 4" key="1">
    <citation type="submission" date="2020-01" db="EMBL/GenBank/DDBJ databases">
        <authorList>
            <person name="Kim M.K."/>
        </authorList>
    </citation>
    <scope>NUCLEOTIDE SEQUENCE [LARGE SCALE GENOMIC DNA]</scope>
    <source>
        <strain evidence="3 4">172606-1</strain>
    </source>
</reference>
<dbReference type="SUPFAM" id="SSF109854">
    <property type="entry name" value="DinB/YfiT-like putative metalloenzymes"/>
    <property type="match status" value="1"/>
</dbReference>